<evidence type="ECO:0000313" key="3">
    <source>
        <dbReference type="Proteomes" id="UP000009224"/>
    </source>
</evidence>
<accession>F5Z2T2</accession>
<proteinExistence type="predicted"/>
<keyword evidence="1" id="KW-0472">Membrane</keyword>
<dbReference type="EMBL" id="CP002329">
    <property type="protein sequence ID" value="AEF35869.1"/>
    <property type="molecule type" value="Genomic_DNA"/>
</dbReference>
<keyword evidence="1" id="KW-1133">Transmembrane helix</keyword>
<dbReference type="KEGG" id="mjd:JDM601_1869"/>
<dbReference type="HOGENOM" id="CLU_3313087_0_0_11"/>
<sequence length="39" mass="4009">MFDSPLSATASSISAWVGFTMFGLSVSPMTAAPLDAMLV</sequence>
<reference evidence="2 3" key="1">
    <citation type="journal article" date="2011" name="J. Bacteriol.">
        <title>Complete genome sequence of a novel clinical isolate, the nontuberculous Mycobacterium strain JDM601.</title>
        <authorList>
            <person name="Zhang Z.Y."/>
            <person name="Sun Z.Q."/>
            <person name="Wang Z.L."/>
            <person name="Wen Z.L."/>
            <person name="Sun Q.W."/>
            <person name="Zhu Z.Q."/>
            <person name="Song Y.Z."/>
            <person name="Zhao J.W."/>
            <person name="Wang H.H."/>
            <person name="Zhang S.L."/>
            <person name="Guo X.K."/>
        </authorList>
    </citation>
    <scope>NUCLEOTIDE SEQUENCE [LARGE SCALE GENOMIC DNA]</scope>
    <source>
        <strain evidence="2 3">JDM601</strain>
    </source>
</reference>
<gene>
    <name evidence="2" type="ordered locus">JDM601_1869</name>
</gene>
<dbReference type="Proteomes" id="UP000009224">
    <property type="component" value="Chromosome"/>
</dbReference>
<dbReference type="AlphaFoldDB" id="F5Z2T2"/>
<name>F5Z2T2_MYCSD</name>
<evidence type="ECO:0000256" key="1">
    <source>
        <dbReference type="SAM" id="Phobius"/>
    </source>
</evidence>
<protein>
    <submittedName>
        <fullName evidence="2">Uncharacterized protein</fullName>
    </submittedName>
</protein>
<keyword evidence="3" id="KW-1185">Reference proteome</keyword>
<evidence type="ECO:0000313" key="2">
    <source>
        <dbReference type="EMBL" id="AEF35869.1"/>
    </source>
</evidence>
<feature type="transmembrane region" description="Helical" evidence="1">
    <location>
        <begin position="13"/>
        <end position="34"/>
    </location>
</feature>
<organism evidence="2 3">
    <name type="scientific">Mycolicibacter sinensis (strain JDM601)</name>
    <name type="common">Mycobacterium sinense</name>
    <dbReference type="NCBI Taxonomy" id="875328"/>
    <lineage>
        <taxon>Bacteria</taxon>
        <taxon>Bacillati</taxon>
        <taxon>Actinomycetota</taxon>
        <taxon>Actinomycetes</taxon>
        <taxon>Mycobacteriales</taxon>
        <taxon>Mycobacteriaceae</taxon>
        <taxon>Mycolicibacter</taxon>
    </lineage>
</organism>
<keyword evidence="1" id="KW-0812">Transmembrane</keyword>